<accession>A0A834XC54</accession>
<gene>
    <name evidence="1" type="ORF">G2W53_004738</name>
</gene>
<reference evidence="1" key="1">
    <citation type="submission" date="2020-09" db="EMBL/GenBank/DDBJ databases">
        <title>Genome-Enabled Discovery of Anthraquinone Biosynthesis in Senna tora.</title>
        <authorList>
            <person name="Kang S.-H."/>
            <person name="Pandey R.P."/>
            <person name="Lee C.-M."/>
            <person name="Sim J.-S."/>
            <person name="Jeong J.-T."/>
            <person name="Choi B.-S."/>
            <person name="Jung M."/>
            <person name="Ginzburg D."/>
            <person name="Zhao K."/>
            <person name="Won S.Y."/>
            <person name="Oh T.-J."/>
            <person name="Yu Y."/>
            <person name="Kim N.-H."/>
            <person name="Lee O.R."/>
            <person name="Lee T.-H."/>
            <person name="Bashyal P."/>
            <person name="Kim T.-S."/>
            <person name="Lee W.-H."/>
            <person name="Kawkins C."/>
            <person name="Kim C.-K."/>
            <person name="Kim J.S."/>
            <person name="Ahn B.O."/>
            <person name="Rhee S.Y."/>
            <person name="Sohng J.K."/>
        </authorList>
    </citation>
    <scope>NUCLEOTIDE SEQUENCE</scope>
    <source>
        <tissue evidence="1">Leaf</tissue>
    </source>
</reference>
<proteinExistence type="predicted"/>
<dbReference type="Proteomes" id="UP000634136">
    <property type="component" value="Unassembled WGS sequence"/>
</dbReference>
<dbReference type="AlphaFoldDB" id="A0A834XC54"/>
<sequence length="59" mass="6573">MAPNSLLGTANLTHWPARATWLPTCPREPHKIFLVRLDGSLDGADYGKLRDSAPPIRNY</sequence>
<evidence type="ECO:0000313" key="1">
    <source>
        <dbReference type="EMBL" id="KAF7842440.1"/>
    </source>
</evidence>
<keyword evidence="2" id="KW-1185">Reference proteome</keyword>
<organism evidence="1 2">
    <name type="scientific">Senna tora</name>
    <dbReference type="NCBI Taxonomy" id="362788"/>
    <lineage>
        <taxon>Eukaryota</taxon>
        <taxon>Viridiplantae</taxon>
        <taxon>Streptophyta</taxon>
        <taxon>Embryophyta</taxon>
        <taxon>Tracheophyta</taxon>
        <taxon>Spermatophyta</taxon>
        <taxon>Magnoliopsida</taxon>
        <taxon>eudicotyledons</taxon>
        <taxon>Gunneridae</taxon>
        <taxon>Pentapetalae</taxon>
        <taxon>rosids</taxon>
        <taxon>fabids</taxon>
        <taxon>Fabales</taxon>
        <taxon>Fabaceae</taxon>
        <taxon>Caesalpinioideae</taxon>
        <taxon>Cassia clade</taxon>
        <taxon>Senna</taxon>
    </lineage>
</organism>
<dbReference type="EMBL" id="JAAIUW010000002">
    <property type="protein sequence ID" value="KAF7842440.1"/>
    <property type="molecule type" value="Genomic_DNA"/>
</dbReference>
<name>A0A834XC54_9FABA</name>
<evidence type="ECO:0000313" key="2">
    <source>
        <dbReference type="Proteomes" id="UP000634136"/>
    </source>
</evidence>
<comment type="caution">
    <text evidence="1">The sequence shown here is derived from an EMBL/GenBank/DDBJ whole genome shotgun (WGS) entry which is preliminary data.</text>
</comment>
<protein>
    <submittedName>
        <fullName evidence="1">Uncharacterized protein</fullName>
    </submittedName>
</protein>